<dbReference type="NCBIfam" id="NF001534">
    <property type="entry name" value="PRK00364.2-5"/>
    <property type="match status" value="1"/>
</dbReference>
<reference evidence="4" key="1">
    <citation type="journal article" date="2002" name="Science">
        <title>Whole-genome analysis of photosynthetic prokaryotes.</title>
        <authorList>
            <person name="Raymond J."/>
            <person name="Zhaxybayeva O."/>
            <person name="Gogarten J.P."/>
            <person name="Gerdes S.Y."/>
            <person name="Blankenship R.E."/>
        </authorList>
    </citation>
    <scope>NUCLEOTIDE SEQUENCE</scope>
</reference>
<dbReference type="InterPro" id="IPR020818">
    <property type="entry name" value="Chaperonin_GroES"/>
</dbReference>
<feature type="non-terminal residue" evidence="4">
    <location>
        <position position="116"/>
    </location>
</feature>
<evidence type="ECO:0000256" key="3">
    <source>
        <dbReference type="RuleBase" id="RU000535"/>
    </source>
</evidence>
<dbReference type="PANTHER" id="PTHR10772">
    <property type="entry name" value="10 KDA HEAT SHOCK PROTEIN"/>
    <property type="match status" value="1"/>
</dbReference>
<dbReference type="NCBIfam" id="NF001533">
    <property type="entry name" value="PRK00364.2-4"/>
    <property type="match status" value="1"/>
</dbReference>
<sequence length="116" mass="12761">MLTNIQANISKKQNTLRRVPFRMNIKPLADRIVVKPIEAEAKTASGIIVPDTAKEKPQQGEVVAVGIGRLLDNGERAAMEVAVGDKIIYSKYSGTEIKLDGSEYLILNERDILAKL</sequence>
<dbReference type="CDD" id="cd00320">
    <property type="entry name" value="cpn10"/>
    <property type="match status" value="1"/>
</dbReference>
<evidence type="ECO:0000256" key="2">
    <source>
        <dbReference type="ARBA" id="ARBA00023186"/>
    </source>
</evidence>
<dbReference type="GO" id="GO:0046872">
    <property type="term" value="F:metal ion binding"/>
    <property type="evidence" value="ECO:0007669"/>
    <property type="project" value="TreeGrafter"/>
</dbReference>
<comment type="subunit">
    <text evidence="3">Heptamer of 7 subunits arranged in a ring.</text>
</comment>
<keyword evidence="2 3" id="KW-0143">Chaperone</keyword>
<dbReference type="InterPro" id="IPR011032">
    <property type="entry name" value="GroES-like_sf"/>
</dbReference>
<comment type="similarity">
    <text evidence="1 3">Belongs to the GroES chaperonin family.</text>
</comment>
<evidence type="ECO:0000313" key="4">
    <source>
        <dbReference type="EMBL" id="AAN87503.1"/>
    </source>
</evidence>
<dbReference type="PROSITE" id="PS00681">
    <property type="entry name" value="CHAPERONINS_CPN10"/>
    <property type="match status" value="1"/>
</dbReference>
<dbReference type="EMBL" id="AY142899">
    <property type="protein sequence ID" value="AAN87503.1"/>
    <property type="molecule type" value="Genomic_DNA"/>
</dbReference>
<protein>
    <recommendedName>
        <fullName evidence="3">10 kDa chaperonin</fullName>
    </recommendedName>
</protein>
<comment type="function">
    <text evidence="3">Together with the chaperonin GroEL, plays an essential role in assisting protein folding. The GroEL-GroES system forms a nano-cage that allows encapsulation of the non-native substrate proteins and provides a physical environment optimized to promote and accelerate protein folding. GroES binds to the apical surface of the GroEL ring, thereby capping the opening of the GroEL channel.</text>
</comment>
<dbReference type="GO" id="GO:0044183">
    <property type="term" value="F:protein folding chaperone"/>
    <property type="evidence" value="ECO:0007669"/>
    <property type="project" value="InterPro"/>
</dbReference>
<dbReference type="HAMAP" id="MF_00580">
    <property type="entry name" value="CH10"/>
    <property type="match status" value="1"/>
</dbReference>
<dbReference type="NCBIfam" id="NF001527">
    <property type="entry name" value="PRK00364.1-2"/>
    <property type="match status" value="1"/>
</dbReference>
<dbReference type="PRINTS" id="PR00297">
    <property type="entry name" value="CHAPERONIN10"/>
</dbReference>
<name>Q8GB96_HELMO</name>
<dbReference type="GO" id="GO:0051087">
    <property type="term" value="F:protein-folding chaperone binding"/>
    <property type="evidence" value="ECO:0007669"/>
    <property type="project" value="TreeGrafter"/>
</dbReference>
<dbReference type="GO" id="GO:0005524">
    <property type="term" value="F:ATP binding"/>
    <property type="evidence" value="ECO:0007669"/>
    <property type="project" value="InterPro"/>
</dbReference>
<dbReference type="GO" id="GO:0051082">
    <property type="term" value="F:unfolded protein binding"/>
    <property type="evidence" value="ECO:0007669"/>
    <property type="project" value="TreeGrafter"/>
</dbReference>
<organism evidence="4">
    <name type="scientific">Heliobacterium mobile</name>
    <name type="common">Heliobacillus mobilis</name>
    <dbReference type="NCBI Taxonomy" id="28064"/>
    <lineage>
        <taxon>Bacteria</taxon>
        <taxon>Bacillati</taxon>
        <taxon>Bacillota</taxon>
        <taxon>Clostridia</taxon>
        <taxon>Eubacteriales</taxon>
        <taxon>Heliobacteriaceae</taxon>
        <taxon>Heliobacterium</taxon>
    </lineage>
</organism>
<dbReference type="InterPro" id="IPR037124">
    <property type="entry name" value="Chaperonin_GroES_sf"/>
</dbReference>
<dbReference type="Gene3D" id="2.30.33.40">
    <property type="entry name" value="GroES chaperonin"/>
    <property type="match status" value="1"/>
</dbReference>
<dbReference type="SMART" id="SM00883">
    <property type="entry name" value="Cpn10"/>
    <property type="match status" value="1"/>
</dbReference>
<dbReference type="NCBIfam" id="NF001531">
    <property type="entry name" value="PRK00364.2-2"/>
    <property type="match status" value="1"/>
</dbReference>
<dbReference type="InterPro" id="IPR018369">
    <property type="entry name" value="Chaprnonin_Cpn10_CS"/>
</dbReference>
<dbReference type="SUPFAM" id="SSF50129">
    <property type="entry name" value="GroES-like"/>
    <property type="match status" value="1"/>
</dbReference>
<dbReference type="PANTHER" id="PTHR10772:SF58">
    <property type="entry name" value="CO-CHAPERONIN GROES"/>
    <property type="match status" value="1"/>
</dbReference>
<dbReference type="AlphaFoldDB" id="Q8GB96"/>
<dbReference type="FunFam" id="2.30.33.40:FF:000001">
    <property type="entry name" value="10 kDa chaperonin"/>
    <property type="match status" value="1"/>
</dbReference>
<dbReference type="Pfam" id="PF00166">
    <property type="entry name" value="Cpn10"/>
    <property type="match status" value="1"/>
</dbReference>
<dbReference type="NCBIfam" id="NF001530">
    <property type="entry name" value="PRK00364.1-6"/>
    <property type="match status" value="1"/>
</dbReference>
<evidence type="ECO:0000256" key="1">
    <source>
        <dbReference type="ARBA" id="ARBA00006975"/>
    </source>
</evidence>
<accession>Q8GB96</accession>
<proteinExistence type="inferred from homology"/>
<reference evidence="4" key="2">
    <citation type="submission" date="2002-08" db="EMBL/GenBank/DDBJ databases">
        <authorList>
            <person name="Liolios K.G."/>
            <person name="Chu L."/>
            <person name="Ostrovskaya O."/>
            <person name="Mendybaeva N."/>
            <person name="Koukharenko V."/>
            <person name="Gerdes S."/>
            <person name="Kyrpides N."/>
            <person name="Overbeek R."/>
        </authorList>
    </citation>
    <scope>NUCLEOTIDE SEQUENCE</scope>
</reference>